<name>A0AC61DHW9_9FIRM</name>
<proteinExistence type="predicted"/>
<organism evidence="1 2">
    <name type="scientific">Sporanaerobium hydrogeniformans</name>
    <dbReference type="NCBI Taxonomy" id="3072179"/>
    <lineage>
        <taxon>Bacteria</taxon>
        <taxon>Bacillati</taxon>
        <taxon>Bacillota</taxon>
        <taxon>Clostridia</taxon>
        <taxon>Lachnospirales</taxon>
        <taxon>Lachnospiraceae</taxon>
        <taxon>Sporanaerobium</taxon>
    </lineage>
</organism>
<reference evidence="1" key="1">
    <citation type="submission" date="2017-10" db="EMBL/GenBank/DDBJ databases">
        <title>Genome sequence of cellulolytic Lachnospiraceae bacterium XHS1971 isolated from hotspring sediment.</title>
        <authorList>
            <person name="Vasudevan G."/>
            <person name="Joshi A.J."/>
            <person name="Hivarkar S."/>
            <person name="Lanjekar V.B."/>
            <person name="Dhakephalkar P.K."/>
            <person name="Dagar S."/>
        </authorList>
    </citation>
    <scope>NUCLEOTIDE SEQUENCE</scope>
    <source>
        <strain evidence="1">XHS1971</strain>
    </source>
</reference>
<evidence type="ECO:0000313" key="1">
    <source>
        <dbReference type="EMBL" id="PHV71822.1"/>
    </source>
</evidence>
<protein>
    <submittedName>
        <fullName evidence="1">Holliday junction resolvase RecU</fullName>
    </submittedName>
</protein>
<keyword evidence="2" id="KW-1185">Reference proteome</keyword>
<gene>
    <name evidence="1" type="ORF">CS063_04500</name>
</gene>
<comment type="caution">
    <text evidence="1">The sequence shown here is derived from an EMBL/GenBank/DDBJ whole genome shotgun (WGS) entry which is preliminary data.</text>
</comment>
<accession>A0AC61DHW9</accession>
<evidence type="ECO:0000313" key="2">
    <source>
        <dbReference type="Proteomes" id="UP000224460"/>
    </source>
</evidence>
<dbReference type="EMBL" id="PEDL01000002">
    <property type="protein sequence ID" value="PHV71822.1"/>
    <property type="molecule type" value="Genomic_DNA"/>
</dbReference>
<sequence>MGYWNTRGLRGNELEEMINLTNDRYREKQLAIVQKVPTPIKPITIDQKKRVITLAYFDQKSTVDYIGVVQGIPICFDAKETTKNFLPISNIHEHQVTFMRDFKKQGGEAFLIVAFKKYEDYFLLDIETLNQYYERAQTGGRKSMAYEEFNKERLIPVEGGLYLNYLKALEKYLNTQEEV</sequence>
<dbReference type="Proteomes" id="UP000224460">
    <property type="component" value="Unassembled WGS sequence"/>
</dbReference>